<keyword evidence="2" id="KW-0732">Signal</keyword>
<gene>
    <name evidence="3" type="ORF">ACFS6H_14675</name>
</gene>
<evidence type="ECO:0000256" key="1">
    <source>
        <dbReference type="SAM" id="MobiDB-lite"/>
    </source>
</evidence>
<dbReference type="EMBL" id="JBHUOZ010000003">
    <property type="protein sequence ID" value="MFD2920966.1"/>
    <property type="molecule type" value="Genomic_DNA"/>
</dbReference>
<feature type="chain" id="PRO_5046126754" description="Outer membrane protein beta-barrel domain-containing protein" evidence="2">
    <location>
        <begin position="29"/>
        <end position="324"/>
    </location>
</feature>
<evidence type="ECO:0000313" key="3">
    <source>
        <dbReference type="EMBL" id="MFD2920966.1"/>
    </source>
</evidence>
<organism evidence="3 4">
    <name type="scientific">Terrimonas rubra</name>
    <dbReference type="NCBI Taxonomy" id="1035890"/>
    <lineage>
        <taxon>Bacteria</taxon>
        <taxon>Pseudomonadati</taxon>
        <taxon>Bacteroidota</taxon>
        <taxon>Chitinophagia</taxon>
        <taxon>Chitinophagales</taxon>
        <taxon>Chitinophagaceae</taxon>
        <taxon>Terrimonas</taxon>
    </lineage>
</organism>
<proteinExistence type="predicted"/>
<evidence type="ECO:0000256" key="2">
    <source>
        <dbReference type="SAM" id="SignalP"/>
    </source>
</evidence>
<sequence length="324" mass="36394">MNRAILKARLCVLSIAVCSFFYSPQSKAQSVFSQNGNLEAGIGLGPMFFLGDLGGSAGTGRGFIKDIDLPLTKLATSAYLSYHPNEWLNFRLALNHGVVEGNDAQAPNKGGDEIYRINRNLHFKSHIWEAYVAAEVYPTVFLERYDGLKGKLRPYGVIGIGGFRFNPKAKDNNGNWVALQPLRTEGQGMAEYPDRKPYSLFQLEIPMGLGIKYYVTDKMYVGLELLHRQLFTDYIDDVSKNYIDPIHFDTYLSPDQAALAKQMHYRQLNNTPGSNPGNSEGVQRGDPKDNDSFFSTLLKVGIRFNEGDTPNKRARKQLRCPVFY</sequence>
<feature type="signal peptide" evidence="2">
    <location>
        <begin position="1"/>
        <end position="28"/>
    </location>
</feature>
<accession>A0ABW6A7S3</accession>
<name>A0ABW6A7S3_9BACT</name>
<dbReference type="RefSeq" id="WP_386100349.1">
    <property type="nucleotide sequence ID" value="NZ_JBHUOZ010000003.1"/>
</dbReference>
<feature type="region of interest" description="Disordered" evidence="1">
    <location>
        <begin position="267"/>
        <end position="286"/>
    </location>
</feature>
<dbReference type="Proteomes" id="UP001597511">
    <property type="component" value="Unassembled WGS sequence"/>
</dbReference>
<feature type="compositionally biased region" description="Polar residues" evidence="1">
    <location>
        <begin position="267"/>
        <end position="281"/>
    </location>
</feature>
<evidence type="ECO:0000313" key="4">
    <source>
        <dbReference type="Proteomes" id="UP001597511"/>
    </source>
</evidence>
<reference evidence="4" key="1">
    <citation type="journal article" date="2019" name="Int. J. Syst. Evol. Microbiol.">
        <title>The Global Catalogue of Microorganisms (GCM) 10K type strain sequencing project: providing services to taxonomists for standard genome sequencing and annotation.</title>
        <authorList>
            <consortium name="The Broad Institute Genomics Platform"/>
            <consortium name="The Broad Institute Genome Sequencing Center for Infectious Disease"/>
            <person name="Wu L."/>
            <person name="Ma J."/>
        </authorList>
    </citation>
    <scope>NUCLEOTIDE SEQUENCE [LARGE SCALE GENOMIC DNA]</scope>
    <source>
        <strain evidence="4">KCTC 23299</strain>
    </source>
</reference>
<protein>
    <recommendedName>
        <fullName evidence="5">Outer membrane protein beta-barrel domain-containing protein</fullName>
    </recommendedName>
</protein>
<dbReference type="InterPro" id="IPR011250">
    <property type="entry name" value="OMP/PagP_B-barrel"/>
</dbReference>
<dbReference type="SUPFAM" id="SSF56925">
    <property type="entry name" value="OMPA-like"/>
    <property type="match status" value="1"/>
</dbReference>
<keyword evidence="4" id="KW-1185">Reference proteome</keyword>
<evidence type="ECO:0008006" key="5">
    <source>
        <dbReference type="Google" id="ProtNLM"/>
    </source>
</evidence>
<comment type="caution">
    <text evidence="3">The sequence shown here is derived from an EMBL/GenBank/DDBJ whole genome shotgun (WGS) entry which is preliminary data.</text>
</comment>